<evidence type="ECO:0000313" key="1">
    <source>
        <dbReference type="Proteomes" id="UP000887565"/>
    </source>
</evidence>
<protein>
    <submittedName>
        <fullName evidence="2">Uncharacterized protein</fullName>
    </submittedName>
</protein>
<proteinExistence type="predicted"/>
<dbReference type="WBParaSite" id="nRc.2.0.1.t00685-RA">
    <property type="protein sequence ID" value="nRc.2.0.1.t00685-RA"/>
    <property type="gene ID" value="nRc.2.0.1.g00685"/>
</dbReference>
<dbReference type="Proteomes" id="UP000887565">
    <property type="component" value="Unplaced"/>
</dbReference>
<accession>A0A915HGB8</accession>
<organism evidence="1 2">
    <name type="scientific">Romanomermis culicivorax</name>
    <name type="common">Nematode worm</name>
    <dbReference type="NCBI Taxonomy" id="13658"/>
    <lineage>
        <taxon>Eukaryota</taxon>
        <taxon>Metazoa</taxon>
        <taxon>Ecdysozoa</taxon>
        <taxon>Nematoda</taxon>
        <taxon>Enoplea</taxon>
        <taxon>Dorylaimia</taxon>
        <taxon>Mermithida</taxon>
        <taxon>Mermithoidea</taxon>
        <taxon>Mermithidae</taxon>
        <taxon>Romanomermis</taxon>
    </lineage>
</organism>
<sequence length="93" mass="10532">MYCVLHEMMIQRSSIAGKLNCAHCTNKPKNLHIVLCIYYWVVPWPLQLHDVFTIALPLTSCSILNSGKKLKCLCGNSNERNVQPTANRLSENC</sequence>
<keyword evidence="1" id="KW-1185">Reference proteome</keyword>
<evidence type="ECO:0000313" key="2">
    <source>
        <dbReference type="WBParaSite" id="nRc.2.0.1.t00685-RA"/>
    </source>
</evidence>
<reference evidence="2" key="1">
    <citation type="submission" date="2022-11" db="UniProtKB">
        <authorList>
            <consortium name="WormBaseParasite"/>
        </authorList>
    </citation>
    <scope>IDENTIFICATION</scope>
</reference>
<dbReference type="AlphaFoldDB" id="A0A915HGB8"/>
<name>A0A915HGB8_ROMCU</name>